<sequence length="41" mass="5117">MFDHFKNKIGRAYMRFEDWQVLDLYFILAFYFILKASFVMT</sequence>
<keyword evidence="1" id="KW-0812">Transmembrane</keyword>
<feature type="transmembrane region" description="Helical" evidence="1">
    <location>
        <begin position="21"/>
        <end position="40"/>
    </location>
</feature>
<evidence type="ECO:0000313" key="2">
    <source>
        <dbReference type="EMBL" id="PRQ31282.1"/>
    </source>
</evidence>
<keyword evidence="1" id="KW-1133">Transmembrane helix</keyword>
<evidence type="ECO:0000313" key="3">
    <source>
        <dbReference type="Proteomes" id="UP000238479"/>
    </source>
</evidence>
<name>A0A2P6QAS5_ROSCH</name>
<dbReference type="Gramene" id="PRQ31282">
    <property type="protein sequence ID" value="PRQ31282"/>
    <property type="gene ID" value="RchiOBHm_Chr5g0033761"/>
</dbReference>
<dbReference type="EMBL" id="PDCK01000043">
    <property type="protein sequence ID" value="PRQ31282.1"/>
    <property type="molecule type" value="Genomic_DNA"/>
</dbReference>
<reference evidence="2 3" key="1">
    <citation type="journal article" date="2018" name="Nat. Genet.">
        <title>The Rosa genome provides new insights in the design of modern roses.</title>
        <authorList>
            <person name="Bendahmane M."/>
        </authorList>
    </citation>
    <scope>NUCLEOTIDE SEQUENCE [LARGE SCALE GENOMIC DNA]</scope>
    <source>
        <strain evidence="3">cv. Old Blush</strain>
    </source>
</reference>
<accession>A0A2P6QAS5</accession>
<organism evidence="2 3">
    <name type="scientific">Rosa chinensis</name>
    <name type="common">China rose</name>
    <dbReference type="NCBI Taxonomy" id="74649"/>
    <lineage>
        <taxon>Eukaryota</taxon>
        <taxon>Viridiplantae</taxon>
        <taxon>Streptophyta</taxon>
        <taxon>Embryophyta</taxon>
        <taxon>Tracheophyta</taxon>
        <taxon>Spermatophyta</taxon>
        <taxon>Magnoliopsida</taxon>
        <taxon>eudicotyledons</taxon>
        <taxon>Gunneridae</taxon>
        <taxon>Pentapetalae</taxon>
        <taxon>rosids</taxon>
        <taxon>fabids</taxon>
        <taxon>Rosales</taxon>
        <taxon>Rosaceae</taxon>
        <taxon>Rosoideae</taxon>
        <taxon>Rosoideae incertae sedis</taxon>
        <taxon>Rosa</taxon>
    </lineage>
</organism>
<evidence type="ECO:0000256" key="1">
    <source>
        <dbReference type="SAM" id="Phobius"/>
    </source>
</evidence>
<keyword evidence="3" id="KW-1185">Reference proteome</keyword>
<gene>
    <name evidence="2" type="ORF">RchiOBHm_Chr5g0033761</name>
</gene>
<protein>
    <submittedName>
        <fullName evidence="2">Uncharacterized protein</fullName>
    </submittedName>
</protein>
<comment type="caution">
    <text evidence="2">The sequence shown here is derived from an EMBL/GenBank/DDBJ whole genome shotgun (WGS) entry which is preliminary data.</text>
</comment>
<dbReference type="AlphaFoldDB" id="A0A2P6QAS5"/>
<dbReference type="Proteomes" id="UP000238479">
    <property type="component" value="Chromosome 5"/>
</dbReference>
<proteinExistence type="predicted"/>
<keyword evidence="1" id="KW-0472">Membrane</keyword>